<dbReference type="InterPro" id="IPR036273">
    <property type="entry name" value="CRAL/TRIO_N_dom_sf"/>
</dbReference>
<dbReference type="PANTHER" id="PTHR23324:SF83">
    <property type="entry name" value="SEC14-LIKE PROTEIN 2"/>
    <property type="match status" value="1"/>
</dbReference>
<dbReference type="PRINTS" id="PR00180">
    <property type="entry name" value="CRETINALDHBP"/>
</dbReference>
<dbReference type="InterPro" id="IPR011074">
    <property type="entry name" value="CRAL/TRIO_N_dom"/>
</dbReference>
<dbReference type="InterPro" id="IPR036865">
    <property type="entry name" value="CRAL-TRIO_dom_sf"/>
</dbReference>
<proteinExistence type="predicted"/>
<dbReference type="SUPFAM" id="SSF101576">
    <property type="entry name" value="Supernatant protein factor (SPF), C-terminal domain"/>
    <property type="match status" value="1"/>
</dbReference>
<evidence type="ECO:0000259" key="1">
    <source>
        <dbReference type="PROSITE" id="PS50191"/>
    </source>
</evidence>
<name>A0ABM0LTP7_SACKO</name>
<dbReference type="SMART" id="SM01100">
    <property type="entry name" value="CRAL_TRIO_N"/>
    <property type="match status" value="1"/>
</dbReference>
<dbReference type="SUPFAM" id="SSF52087">
    <property type="entry name" value="CRAL/TRIO domain"/>
    <property type="match status" value="1"/>
</dbReference>
<protein>
    <submittedName>
        <fullName evidence="4">SEC14-like protein 2-like</fullName>
    </submittedName>
</protein>
<dbReference type="Gene3D" id="2.60.120.680">
    <property type="entry name" value="GOLD domain"/>
    <property type="match status" value="1"/>
</dbReference>
<dbReference type="InterPro" id="IPR001251">
    <property type="entry name" value="CRAL-TRIO_dom"/>
</dbReference>
<evidence type="ECO:0000259" key="2">
    <source>
        <dbReference type="PROSITE" id="PS50866"/>
    </source>
</evidence>
<dbReference type="RefSeq" id="XP_006811138.1">
    <property type="nucleotide sequence ID" value="XM_006811075.1"/>
</dbReference>
<sequence>MSAPVSSKLTPKQEQKLKEFKIRVKDILVKPEHDDHYCIRWLIARNFDVNKTELMIRNVMEKYYPGGIVGEDNDGNPVMIDNIGKIDAKGLLRSVKSKDITLSKMQEMEHICQELFPAMSKKYGKHIYGLTYIMDLEGLGTKHLWKPGLDMFNLENTLLQDNYPECLKVIYIVRAPKIFPVIYSLVEPFLDDKMRKKIHVLGQNFQSTLLKTIPAESLPVHWGGTMTDPKTGDPTCPSLINPGGSVPEKYYNQEPPVPEDKRLRVEIVKKKFDLTFEVIKKDSIIRYVFKTEEGDIGMTAYLQTKSMTMVKELERYNSHLVYEDGSLDCPQVGTYILRFDNSHSWMKNKTLHYFAEVIEPDALLDELSTDL</sequence>
<reference evidence="4" key="1">
    <citation type="submission" date="2025-08" db="UniProtKB">
        <authorList>
            <consortium name="RefSeq"/>
        </authorList>
    </citation>
    <scope>IDENTIFICATION</scope>
    <source>
        <tissue evidence="4">Testes</tissue>
    </source>
</reference>
<dbReference type="Gene3D" id="3.40.525.10">
    <property type="entry name" value="CRAL-TRIO lipid binding domain"/>
    <property type="match status" value="1"/>
</dbReference>
<dbReference type="Pfam" id="PF00650">
    <property type="entry name" value="CRAL_TRIO"/>
    <property type="match status" value="1"/>
</dbReference>
<dbReference type="Gene3D" id="1.10.8.20">
    <property type="entry name" value="N-terminal domain of phosphatidylinositol transfer protein sec14p"/>
    <property type="match status" value="1"/>
</dbReference>
<organism evidence="3 4">
    <name type="scientific">Saccoglossus kowalevskii</name>
    <name type="common">Acorn worm</name>
    <dbReference type="NCBI Taxonomy" id="10224"/>
    <lineage>
        <taxon>Eukaryota</taxon>
        <taxon>Metazoa</taxon>
        <taxon>Hemichordata</taxon>
        <taxon>Enteropneusta</taxon>
        <taxon>Harrimaniidae</taxon>
        <taxon>Saccoglossus</taxon>
    </lineage>
</organism>
<accession>A0ABM0LTP7</accession>
<dbReference type="InterPro" id="IPR009038">
    <property type="entry name" value="GOLD_dom"/>
</dbReference>
<dbReference type="PANTHER" id="PTHR23324">
    <property type="entry name" value="SEC14 RELATED PROTEIN"/>
    <property type="match status" value="1"/>
</dbReference>
<dbReference type="InterPro" id="IPR036598">
    <property type="entry name" value="GOLD_dom_sf"/>
</dbReference>
<gene>
    <name evidence="4" type="primary">LOC102807667</name>
</gene>
<evidence type="ECO:0000313" key="4">
    <source>
        <dbReference type="RefSeq" id="XP_006811138.1"/>
    </source>
</evidence>
<dbReference type="InterPro" id="IPR051064">
    <property type="entry name" value="SEC14/CRAL-TRIO_domain"/>
</dbReference>
<dbReference type="SUPFAM" id="SSF46938">
    <property type="entry name" value="CRAL/TRIO N-terminal domain"/>
    <property type="match status" value="1"/>
</dbReference>
<dbReference type="GeneID" id="102807667"/>
<feature type="domain" description="GOLD" evidence="2">
    <location>
        <begin position="248"/>
        <end position="357"/>
    </location>
</feature>
<dbReference type="Proteomes" id="UP000694865">
    <property type="component" value="Unplaced"/>
</dbReference>
<dbReference type="CDD" id="cd00170">
    <property type="entry name" value="SEC14"/>
    <property type="match status" value="1"/>
</dbReference>
<dbReference type="PROSITE" id="PS50866">
    <property type="entry name" value="GOLD"/>
    <property type="match status" value="1"/>
</dbReference>
<dbReference type="SMART" id="SM00516">
    <property type="entry name" value="SEC14"/>
    <property type="match status" value="1"/>
</dbReference>
<feature type="domain" description="CRAL-TRIO" evidence="1">
    <location>
        <begin position="56"/>
        <end position="230"/>
    </location>
</feature>
<evidence type="ECO:0000313" key="3">
    <source>
        <dbReference type="Proteomes" id="UP000694865"/>
    </source>
</evidence>
<keyword evidence="3" id="KW-1185">Reference proteome</keyword>
<dbReference type="PROSITE" id="PS50191">
    <property type="entry name" value="CRAL_TRIO"/>
    <property type="match status" value="1"/>
</dbReference>